<dbReference type="PROSITE" id="PS51257">
    <property type="entry name" value="PROKAR_LIPOPROTEIN"/>
    <property type="match status" value="1"/>
</dbReference>
<evidence type="ECO:0000313" key="2">
    <source>
        <dbReference type="EMBL" id="GAA4434064.1"/>
    </source>
</evidence>
<name>A0ABP8LS34_9BACT</name>
<organism evidence="2 3">
    <name type="scientific">Pontibacter saemangeumensis</name>
    <dbReference type="NCBI Taxonomy" id="1084525"/>
    <lineage>
        <taxon>Bacteria</taxon>
        <taxon>Pseudomonadati</taxon>
        <taxon>Bacteroidota</taxon>
        <taxon>Cytophagia</taxon>
        <taxon>Cytophagales</taxon>
        <taxon>Hymenobacteraceae</taxon>
        <taxon>Pontibacter</taxon>
    </lineage>
</organism>
<keyword evidence="1" id="KW-0732">Signal</keyword>
<dbReference type="RefSeq" id="WP_345159421.1">
    <property type="nucleotide sequence ID" value="NZ_BAABHC010000014.1"/>
</dbReference>
<comment type="caution">
    <text evidence="2">The sequence shown here is derived from an EMBL/GenBank/DDBJ whole genome shotgun (WGS) entry which is preliminary data.</text>
</comment>
<keyword evidence="3" id="KW-1185">Reference proteome</keyword>
<gene>
    <name evidence="2" type="ORF">GCM10023188_24560</name>
</gene>
<sequence length="448" mass="46620">MKKLFNLLMVALLAVSFVACDDDDTDTPVVAGEEFTTEQVNGMTVISGSTEEDFTMNANTKYLLRGFVYVKDGAKLSIEPGTVIMGEKSTKGTLIVERGGMIMAQGTASKPIVFTSAQPAGSRAAGDWGGLIILGNAPVNLGAAAKIEGGVDREYGGSDAADNSGTLQYVRIEYPGIAFQPDNEINGLTLGGVGSGTTIDYVQVSYSGDDSFEWFGGTVNAKHLIAYKTVDDMFDTDNGYAGKLQFLLGIADPNVADASGSNGFESDNDSQGSAATPITAPTYSNVTLFGPLGATSNINANFKRGLHIRRNNQTKLHNSIVLGWPTGLLLDGTPTEQNAASGAMMVQNTVIAGIPSGKALAVVDGSTFDLATWFNAAEKGNAVVDDASTLGVGGAYSATPAFTQATTTVVPSFTGMDSFFTAADYVGAFGATDWTAGWASFNPQNTAY</sequence>
<reference evidence="3" key="1">
    <citation type="journal article" date="2019" name="Int. J. Syst. Evol. Microbiol.">
        <title>The Global Catalogue of Microorganisms (GCM) 10K type strain sequencing project: providing services to taxonomists for standard genome sequencing and annotation.</title>
        <authorList>
            <consortium name="The Broad Institute Genomics Platform"/>
            <consortium name="The Broad Institute Genome Sequencing Center for Infectious Disease"/>
            <person name="Wu L."/>
            <person name="Ma J."/>
        </authorList>
    </citation>
    <scope>NUCLEOTIDE SEQUENCE [LARGE SCALE GENOMIC DNA]</scope>
    <source>
        <strain evidence="3">JCM 17926</strain>
    </source>
</reference>
<protein>
    <recommendedName>
        <fullName evidence="4">T9SS C-terminal target domain-containing protein</fullName>
    </recommendedName>
</protein>
<evidence type="ECO:0000256" key="1">
    <source>
        <dbReference type="SAM" id="SignalP"/>
    </source>
</evidence>
<feature type="chain" id="PRO_5047162253" description="T9SS C-terminal target domain-containing protein" evidence="1">
    <location>
        <begin position="22"/>
        <end position="448"/>
    </location>
</feature>
<feature type="signal peptide" evidence="1">
    <location>
        <begin position="1"/>
        <end position="21"/>
    </location>
</feature>
<dbReference type="PANTHER" id="PTHR41339:SF1">
    <property type="entry name" value="SECRETED PROTEIN"/>
    <property type="match status" value="1"/>
</dbReference>
<evidence type="ECO:0000313" key="3">
    <source>
        <dbReference type="Proteomes" id="UP001500552"/>
    </source>
</evidence>
<dbReference type="PANTHER" id="PTHR41339">
    <property type="entry name" value="LIPL48"/>
    <property type="match status" value="1"/>
</dbReference>
<accession>A0ABP8LS34</accession>
<dbReference type="Proteomes" id="UP001500552">
    <property type="component" value="Unassembled WGS sequence"/>
</dbReference>
<dbReference type="EMBL" id="BAABHC010000014">
    <property type="protein sequence ID" value="GAA4434064.1"/>
    <property type="molecule type" value="Genomic_DNA"/>
</dbReference>
<evidence type="ECO:0008006" key="4">
    <source>
        <dbReference type="Google" id="ProtNLM"/>
    </source>
</evidence>
<proteinExistence type="predicted"/>